<organism evidence="2 3">
    <name type="scientific">Tenggerimyces flavus</name>
    <dbReference type="NCBI Taxonomy" id="1708749"/>
    <lineage>
        <taxon>Bacteria</taxon>
        <taxon>Bacillati</taxon>
        <taxon>Actinomycetota</taxon>
        <taxon>Actinomycetes</taxon>
        <taxon>Propionibacteriales</taxon>
        <taxon>Nocardioidaceae</taxon>
        <taxon>Tenggerimyces</taxon>
    </lineage>
</organism>
<keyword evidence="1" id="KW-0812">Transmembrane</keyword>
<keyword evidence="1" id="KW-0472">Membrane</keyword>
<name>A0ABV7Y9P3_9ACTN</name>
<sequence>MDEMRVKDELRSYVVRDEPPMGITAPGLVARGRSARGRRNLALAAAGVAATVGLATVGLPLLTQGRVSIDPAGLIKTQNVTSLDEQMDELIRSNVPHGDEFELLRIKAYRWDKREALAEDRQDEATRWTATYLYNADSRSEAQLRVELKYVPSKQWPERSANARPDEPDIPPPTMAILSMQENYSMDARAVPEPGPPAEPGYIVEVGVANGTPSLDPPPDRFTWADQVKASTDPQLVFDRPATWPPDVVAP</sequence>
<keyword evidence="3" id="KW-1185">Reference proteome</keyword>
<dbReference type="RefSeq" id="WP_205117029.1">
    <property type="nucleotide sequence ID" value="NZ_JAFBCM010000001.1"/>
</dbReference>
<reference evidence="3" key="1">
    <citation type="journal article" date="2019" name="Int. J. Syst. Evol. Microbiol.">
        <title>The Global Catalogue of Microorganisms (GCM) 10K type strain sequencing project: providing services to taxonomists for standard genome sequencing and annotation.</title>
        <authorList>
            <consortium name="The Broad Institute Genomics Platform"/>
            <consortium name="The Broad Institute Genome Sequencing Center for Infectious Disease"/>
            <person name="Wu L."/>
            <person name="Ma J."/>
        </authorList>
    </citation>
    <scope>NUCLEOTIDE SEQUENCE [LARGE SCALE GENOMIC DNA]</scope>
    <source>
        <strain evidence="3">CGMCC 4.7241</strain>
    </source>
</reference>
<dbReference type="Proteomes" id="UP001595699">
    <property type="component" value="Unassembled WGS sequence"/>
</dbReference>
<dbReference type="EMBL" id="JBHRZH010000006">
    <property type="protein sequence ID" value="MFC3760779.1"/>
    <property type="molecule type" value="Genomic_DNA"/>
</dbReference>
<proteinExistence type="predicted"/>
<evidence type="ECO:0000256" key="1">
    <source>
        <dbReference type="SAM" id="Phobius"/>
    </source>
</evidence>
<accession>A0ABV7Y9P3</accession>
<gene>
    <name evidence="2" type="ORF">ACFOUW_08005</name>
</gene>
<comment type="caution">
    <text evidence="2">The sequence shown here is derived from an EMBL/GenBank/DDBJ whole genome shotgun (WGS) entry which is preliminary data.</text>
</comment>
<keyword evidence="1" id="KW-1133">Transmembrane helix</keyword>
<evidence type="ECO:0000313" key="3">
    <source>
        <dbReference type="Proteomes" id="UP001595699"/>
    </source>
</evidence>
<protein>
    <submittedName>
        <fullName evidence="2">Uncharacterized protein</fullName>
    </submittedName>
</protein>
<feature type="transmembrane region" description="Helical" evidence="1">
    <location>
        <begin position="41"/>
        <end position="62"/>
    </location>
</feature>
<evidence type="ECO:0000313" key="2">
    <source>
        <dbReference type="EMBL" id="MFC3760779.1"/>
    </source>
</evidence>